<accession>A0ACD5AHR5</accession>
<reference evidence="1" key="1">
    <citation type="journal article" date="2025" name="Int. J. Syst. Evol. Microbiol.">
        <title>Streptomyces citrinus sp. nov., with yellow diffusible pigment.</title>
        <authorList>
            <person name="He Y."/>
            <person name="Yang E."/>
            <person name="Xu J."/>
            <person name="Sun Y."/>
            <person name="Sun L."/>
        </authorList>
    </citation>
    <scope>NUCLEOTIDE SEQUENCE</scope>
    <source>
        <strain evidence="1">Q6</strain>
    </source>
</reference>
<proteinExistence type="predicted"/>
<gene>
    <name evidence="1" type="ORF">V2W30_26815</name>
</gene>
<name>A0ACD5AHR5_9ACTN</name>
<organism evidence="1 2">
    <name type="scientific">Streptomyces citrinus</name>
    <dbReference type="NCBI Taxonomy" id="3118173"/>
    <lineage>
        <taxon>Bacteria</taxon>
        <taxon>Bacillati</taxon>
        <taxon>Actinomycetota</taxon>
        <taxon>Actinomycetes</taxon>
        <taxon>Kitasatosporales</taxon>
        <taxon>Streptomycetaceae</taxon>
        <taxon>Streptomyces</taxon>
    </lineage>
</organism>
<dbReference type="EMBL" id="CP146022">
    <property type="protein sequence ID" value="WWQ66588.1"/>
    <property type="molecule type" value="Genomic_DNA"/>
</dbReference>
<evidence type="ECO:0000313" key="2">
    <source>
        <dbReference type="Proteomes" id="UP001432251"/>
    </source>
</evidence>
<protein>
    <submittedName>
        <fullName evidence="1">Thioesterase domain-containing protein</fullName>
    </submittedName>
</protein>
<sequence length="252" mass="27710">MSAGTALPHSRWLLRKPAADATARVFCFPYSGVGASMFNAWPKRLGPDDGIEVCSVQLPGREGRLREPHYGTYEQLAEQLVDALAPHLDRPFVFFGHCAGSLPAFETARLLAERGLPLPERVFVSAQVAPHHCPHDRFLDMTDAELRAELEELTLLRGGIAHPQLLDLALAVLKEDLDANRVYRRQAPTPVPFPIGVLHWDDDPEVTQDQLKGWQEYADDVTFPVLPGGHYAFLNAPGALLDTLGAALAARP</sequence>
<evidence type="ECO:0000313" key="1">
    <source>
        <dbReference type="EMBL" id="WWQ66588.1"/>
    </source>
</evidence>
<dbReference type="Proteomes" id="UP001432251">
    <property type="component" value="Chromosome"/>
</dbReference>
<keyword evidence="2" id="KW-1185">Reference proteome</keyword>